<dbReference type="AlphaFoldDB" id="A0A815VYT1"/>
<protein>
    <submittedName>
        <fullName evidence="1">Uncharacterized protein</fullName>
    </submittedName>
</protein>
<reference evidence="1" key="1">
    <citation type="submission" date="2021-02" db="EMBL/GenBank/DDBJ databases">
        <authorList>
            <person name="Nowell W R."/>
        </authorList>
    </citation>
    <scope>NUCLEOTIDE SEQUENCE</scope>
</reference>
<organism evidence="1 4">
    <name type="scientific">Adineta ricciae</name>
    <name type="common">Rotifer</name>
    <dbReference type="NCBI Taxonomy" id="249248"/>
    <lineage>
        <taxon>Eukaryota</taxon>
        <taxon>Metazoa</taxon>
        <taxon>Spiralia</taxon>
        <taxon>Gnathifera</taxon>
        <taxon>Rotifera</taxon>
        <taxon>Eurotatoria</taxon>
        <taxon>Bdelloidea</taxon>
        <taxon>Adinetida</taxon>
        <taxon>Adinetidae</taxon>
        <taxon>Adineta</taxon>
    </lineage>
</organism>
<evidence type="ECO:0000313" key="3">
    <source>
        <dbReference type="Proteomes" id="UP000663828"/>
    </source>
</evidence>
<evidence type="ECO:0000313" key="4">
    <source>
        <dbReference type="Proteomes" id="UP000663852"/>
    </source>
</evidence>
<dbReference type="OrthoDB" id="10365437at2759"/>
<comment type="caution">
    <text evidence="1">The sequence shown here is derived from an EMBL/GenBank/DDBJ whole genome shotgun (WGS) entry which is preliminary data.</text>
</comment>
<dbReference type="EMBL" id="CAJNOJ010001072">
    <property type="protein sequence ID" value="CAF1541196.1"/>
    <property type="molecule type" value="Genomic_DNA"/>
</dbReference>
<evidence type="ECO:0000313" key="1">
    <source>
        <dbReference type="EMBL" id="CAF1541196.1"/>
    </source>
</evidence>
<accession>A0A815VYT1</accession>
<keyword evidence="3" id="KW-1185">Reference proteome</keyword>
<gene>
    <name evidence="1" type="ORF">EDS130_LOCUS45330</name>
    <name evidence="2" type="ORF">XAT740_LOCUS58734</name>
</gene>
<dbReference type="Proteomes" id="UP000663852">
    <property type="component" value="Unassembled WGS sequence"/>
</dbReference>
<dbReference type="EMBL" id="CAJNOR010013070">
    <property type="protein sequence ID" value="CAF1671281.1"/>
    <property type="molecule type" value="Genomic_DNA"/>
</dbReference>
<dbReference type="Proteomes" id="UP000663828">
    <property type="component" value="Unassembled WGS sequence"/>
</dbReference>
<feature type="non-terminal residue" evidence="1">
    <location>
        <position position="1"/>
    </location>
</feature>
<proteinExistence type="predicted"/>
<evidence type="ECO:0000313" key="2">
    <source>
        <dbReference type="EMBL" id="CAF1671281.1"/>
    </source>
</evidence>
<sequence>MNGSCRLEGDFIRDWIVDHYMNRSTTAGTNTNTWIEYKETISTINKEVVPYNFDCHLLAMFIISINRNSKINLDENELINAFTIDLIESHIVLAYDRIDSDVNNLTVEKDYTHKLGMRINITKKPYLIELESIIENIQKNIV</sequence>
<name>A0A815VYT1_ADIRI</name>